<evidence type="ECO:0000256" key="2">
    <source>
        <dbReference type="SAM" id="Phobius"/>
    </source>
</evidence>
<evidence type="ECO:0000313" key="3">
    <source>
        <dbReference type="EMBL" id="KJH46068.1"/>
    </source>
</evidence>
<keyword evidence="2" id="KW-0812">Transmembrane</keyword>
<dbReference type="AlphaFoldDB" id="A0A0D8XN41"/>
<gene>
    <name evidence="3" type="ORF">DICVIV_07878</name>
</gene>
<keyword evidence="2" id="KW-1133">Transmembrane helix</keyword>
<accession>A0A0D8XN41</accession>
<sequence>MQWIFHEYLAHNLIVAINTIVAALIAVSCASHSRARQHAGGSVLTDNTNKTTKNSTTHGEEAKGDSKKKEDINVQNTQEPTADSGKKTPEGGSKKKSSAGNANEAAKSVVKKTQVNIDETQKLDVKAVDKGKESSKNSVVDRRLMSERV</sequence>
<feature type="region of interest" description="Disordered" evidence="1">
    <location>
        <begin position="36"/>
        <end position="149"/>
    </location>
</feature>
<name>A0A0D8XN41_DICVI</name>
<dbReference type="Proteomes" id="UP000053766">
    <property type="component" value="Unassembled WGS sequence"/>
</dbReference>
<dbReference type="EMBL" id="KN716371">
    <property type="protein sequence ID" value="KJH46068.1"/>
    <property type="molecule type" value="Genomic_DNA"/>
</dbReference>
<organism evidence="3 4">
    <name type="scientific">Dictyocaulus viviparus</name>
    <name type="common">Bovine lungworm</name>
    <dbReference type="NCBI Taxonomy" id="29172"/>
    <lineage>
        <taxon>Eukaryota</taxon>
        <taxon>Metazoa</taxon>
        <taxon>Ecdysozoa</taxon>
        <taxon>Nematoda</taxon>
        <taxon>Chromadorea</taxon>
        <taxon>Rhabditida</taxon>
        <taxon>Rhabditina</taxon>
        <taxon>Rhabditomorpha</taxon>
        <taxon>Strongyloidea</taxon>
        <taxon>Metastrongylidae</taxon>
        <taxon>Dictyocaulus</taxon>
    </lineage>
</organism>
<evidence type="ECO:0000256" key="1">
    <source>
        <dbReference type="SAM" id="MobiDB-lite"/>
    </source>
</evidence>
<reference evidence="4" key="2">
    <citation type="journal article" date="2016" name="Sci. Rep.">
        <title>Dictyocaulus viviparus genome, variome and transcriptome elucidate lungworm biology and support future intervention.</title>
        <authorList>
            <person name="McNulty S.N."/>
            <person name="Strube C."/>
            <person name="Rosa B.A."/>
            <person name="Martin J.C."/>
            <person name="Tyagi R."/>
            <person name="Choi Y.J."/>
            <person name="Wang Q."/>
            <person name="Hallsworth Pepin K."/>
            <person name="Zhang X."/>
            <person name="Ozersky P."/>
            <person name="Wilson R.K."/>
            <person name="Sternberg P.W."/>
            <person name="Gasser R.B."/>
            <person name="Mitreva M."/>
        </authorList>
    </citation>
    <scope>NUCLEOTIDE SEQUENCE [LARGE SCALE GENOMIC DNA]</scope>
    <source>
        <strain evidence="4">HannoverDv2000</strain>
    </source>
</reference>
<protein>
    <submittedName>
        <fullName evidence="3">Uncharacterized protein</fullName>
    </submittedName>
</protein>
<feature type="compositionally biased region" description="Basic and acidic residues" evidence="1">
    <location>
        <begin position="119"/>
        <end position="149"/>
    </location>
</feature>
<feature type="compositionally biased region" description="Basic and acidic residues" evidence="1">
    <location>
        <begin position="84"/>
        <end position="93"/>
    </location>
</feature>
<keyword evidence="2" id="KW-0472">Membrane</keyword>
<feature type="compositionally biased region" description="Low complexity" evidence="1">
    <location>
        <begin position="45"/>
        <end position="57"/>
    </location>
</feature>
<keyword evidence="4" id="KW-1185">Reference proteome</keyword>
<feature type="compositionally biased region" description="Basic and acidic residues" evidence="1">
    <location>
        <begin position="58"/>
        <end position="72"/>
    </location>
</feature>
<reference evidence="3 4" key="1">
    <citation type="submission" date="2013-11" db="EMBL/GenBank/DDBJ databases">
        <title>Draft genome of the bovine lungworm Dictyocaulus viviparus.</title>
        <authorList>
            <person name="Mitreva M."/>
        </authorList>
    </citation>
    <scope>NUCLEOTIDE SEQUENCE [LARGE SCALE GENOMIC DNA]</scope>
    <source>
        <strain evidence="3 4">HannoverDv2000</strain>
    </source>
</reference>
<feature type="transmembrane region" description="Helical" evidence="2">
    <location>
        <begin position="12"/>
        <end position="30"/>
    </location>
</feature>
<proteinExistence type="predicted"/>
<evidence type="ECO:0000313" key="4">
    <source>
        <dbReference type="Proteomes" id="UP000053766"/>
    </source>
</evidence>